<reference evidence="2" key="1">
    <citation type="submission" date="2016-03" db="EMBL/GenBank/DDBJ databases">
        <title>Complete genome sequence of the type strain Actinoalloteichus hymeniacidonis DSM 45092.</title>
        <authorList>
            <person name="Schaffert L."/>
            <person name="Albersmeier A."/>
            <person name="Winkler A."/>
            <person name="Kalinowski J."/>
            <person name="Zotchev S."/>
            <person name="Ruckert C."/>
        </authorList>
    </citation>
    <scope>NUCLEOTIDE SEQUENCE [LARGE SCALE GENOMIC DNA]</scope>
    <source>
        <strain evidence="2">HPA177(T) (DSM 45092(T))</strain>
    </source>
</reference>
<dbReference type="KEGG" id="ahm:TL08_04670"/>
<evidence type="ECO:0000313" key="2">
    <source>
        <dbReference type="Proteomes" id="UP000095210"/>
    </source>
</evidence>
<accession>A0AAC9HMA5</accession>
<gene>
    <name evidence="1" type="ORF">TL08_04670</name>
</gene>
<organism evidence="1 2">
    <name type="scientific">Actinoalloteichus hymeniacidonis</name>
    <dbReference type="NCBI Taxonomy" id="340345"/>
    <lineage>
        <taxon>Bacteria</taxon>
        <taxon>Bacillati</taxon>
        <taxon>Actinomycetota</taxon>
        <taxon>Actinomycetes</taxon>
        <taxon>Pseudonocardiales</taxon>
        <taxon>Pseudonocardiaceae</taxon>
        <taxon>Actinoalloteichus</taxon>
    </lineage>
</organism>
<protein>
    <recommendedName>
        <fullName evidence="3">MarR family transcriptional regulator</fullName>
    </recommendedName>
</protein>
<sequence>MAVLTPHGLERLREATETHLTGVVRYFSSQLAEYQLDVLGETCAKLADGKIPTPSGGVDT</sequence>
<keyword evidence="2" id="KW-1185">Reference proteome</keyword>
<evidence type="ECO:0000313" key="1">
    <source>
        <dbReference type="EMBL" id="AOS61764.1"/>
    </source>
</evidence>
<dbReference type="EMBL" id="CP014859">
    <property type="protein sequence ID" value="AOS61764.1"/>
    <property type="molecule type" value="Genomic_DNA"/>
</dbReference>
<name>A0AAC9HMA5_9PSEU</name>
<proteinExistence type="predicted"/>
<dbReference type="Proteomes" id="UP000095210">
    <property type="component" value="Chromosome"/>
</dbReference>
<dbReference type="AlphaFoldDB" id="A0AAC9HMA5"/>
<evidence type="ECO:0008006" key="3">
    <source>
        <dbReference type="Google" id="ProtNLM"/>
    </source>
</evidence>